<proteinExistence type="predicted"/>
<evidence type="ECO:0000256" key="4">
    <source>
        <dbReference type="ARBA" id="ARBA00022651"/>
    </source>
</evidence>
<dbReference type="Gene3D" id="3.40.50.1820">
    <property type="entry name" value="alpha/beta hydrolase"/>
    <property type="match status" value="1"/>
</dbReference>
<evidence type="ECO:0000256" key="9">
    <source>
        <dbReference type="ARBA" id="ARBA00034075"/>
    </source>
</evidence>
<keyword evidence="3" id="KW-0964">Secreted</keyword>
<evidence type="ECO:0000313" key="11">
    <source>
        <dbReference type="Proteomes" id="UP000748025"/>
    </source>
</evidence>
<keyword evidence="8" id="KW-0624">Polysaccharide degradation</keyword>
<dbReference type="SUPFAM" id="SSF53474">
    <property type="entry name" value="alpha/beta-Hydrolases"/>
    <property type="match status" value="1"/>
</dbReference>
<keyword evidence="6" id="KW-0378">Hydrolase</keyword>
<evidence type="ECO:0000256" key="5">
    <source>
        <dbReference type="ARBA" id="ARBA00022729"/>
    </source>
</evidence>
<dbReference type="Proteomes" id="UP000748025">
    <property type="component" value="Unassembled WGS sequence"/>
</dbReference>
<dbReference type="InterPro" id="IPR029058">
    <property type="entry name" value="AB_hydrolase_fold"/>
</dbReference>
<dbReference type="PANTHER" id="PTHR38050:SF2">
    <property type="entry name" value="FERULOYL ESTERASE C-RELATED"/>
    <property type="match status" value="1"/>
</dbReference>
<reference evidence="10" key="1">
    <citation type="journal article" date="2020" name="bioRxiv">
        <title>Whole genome comparisons of ergot fungi reveals the divergence and evolution of species within the genus Claviceps are the result of varying mechanisms driving genome evolution and host range expansion.</title>
        <authorList>
            <person name="Wyka S.A."/>
            <person name="Mondo S.J."/>
            <person name="Liu M."/>
            <person name="Dettman J."/>
            <person name="Nalam V."/>
            <person name="Broders K.D."/>
        </authorList>
    </citation>
    <scope>NUCLEOTIDE SEQUENCE</scope>
    <source>
        <strain evidence="10">CCC 602</strain>
    </source>
</reference>
<dbReference type="EC" id="3.1.1.73" evidence="2"/>
<keyword evidence="7" id="KW-0119">Carbohydrate metabolism</keyword>
<evidence type="ECO:0000256" key="6">
    <source>
        <dbReference type="ARBA" id="ARBA00022801"/>
    </source>
</evidence>
<gene>
    <name evidence="10" type="ORF">E4U43_005637</name>
</gene>
<evidence type="ECO:0000256" key="2">
    <source>
        <dbReference type="ARBA" id="ARBA00013091"/>
    </source>
</evidence>
<keyword evidence="5" id="KW-0732">Signal</keyword>
<sequence>MDLLGRLKHQFCIDSSRVYATGHSNGAGFCDILACSRVAGAQFAAFAPISGAFYTQFHSDDECHAAAASLPRPMLEVHGAADRQIPYQGRTSGGHGPLMALPVWVAGWAERNGCGERVAAHPGRGVHDERYACRGVADGLEHIRVESMGHAWPEAGSALQNVSAKVMEFLNKHGG</sequence>
<keyword evidence="4" id="KW-0858">Xylan degradation</keyword>
<evidence type="ECO:0000256" key="1">
    <source>
        <dbReference type="ARBA" id="ARBA00004613"/>
    </source>
</evidence>
<comment type="catalytic activity">
    <reaction evidence="9">
        <text>feruloyl-polysaccharide + H2O = ferulate + polysaccharide.</text>
        <dbReference type="EC" id="3.1.1.73"/>
    </reaction>
</comment>
<evidence type="ECO:0000256" key="8">
    <source>
        <dbReference type="ARBA" id="ARBA00023326"/>
    </source>
</evidence>
<dbReference type="GO" id="GO:0005576">
    <property type="term" value="C:extracellular region"/>
    <property type="evidence" value="ECO:0007669"/>
    <property type="project" value="UniProtKB-SubCell"/>
</dbReference>
<comment type="subcellular location">
    <subcellularLocation>
        <location evidence="1">Secreted</location>
    </subcellularLocation>
</comment>
<evidence type="ECO:0000256" key="7">
    <source>
        <dbReference type="ARBA" id="ARBA00023277"/>
    </source>
</evidence>
<dbReference type="OrthoDB" id="424610at2759"/>
<dbReference type="EMBL" id="SRPW01003753">
    <property type="protein sequence ID" value="KAG5986156.1"/>
    <property type="molecule type" value="Genomic_DNA"/>
</dbReference>
<evidence type="ECO:0000256" key="3">
    <source>
        <dbReference type="ARBA" id="ARBA00022525"/>
    </source>
</evidence>
<dbReference type="PANTHER" id="PTHR38050">
    <property type="match status" value="1"/>
</dbReference>
<dbReference type="GO" id="GO:0045493">
    <property type="term" value="P:xylan catabolic process"/>
    <property type="evidence" value="ECO:0007669"/>
    <property type="project" value="UniProtKB-KW"/>
</dbReference>
<comment type="caution">
    <text evidence="10">The sequence shown here is derived from an EMBL/GenBank/DDBJ whole genome shotgun (WGS) entry which is preliminary data.</text>
</comment>
<dbReference type="AlphaFoldDB" id="A0A9P7N2K3"/>
<keyword evidence="11" id="KW-1185">Reference proteome</keyword>
<organism evidence="10 11">
    <name type="scientific">Claviceps pusilla</name>
    <dbReference type="NCBI Taxonomy" id="123648"/>
    <lineage>
        <taxon>Eukaryota</taxon>
        <taxon>Fungi</taxon>
        <taxon>Dikarya</taxon>
        <taxon>Ascomycota</taxon>
        <taxon>Pezizomycotina</taxon>
        <taxon>Sordariomycetes</taxon>
        <taxon>Hypocreomycetidae</taxon>
        <taxon>Hypocreales</taxon>
        <taxon>Clavicipitaceae</taxon>
        <taxon>Claviceps</taxon>
    </lineage>
</organism>
<dbReference type="GO" id="GO:0030600">
    <property type="term" value="F:feruloyl esterase activity"/>
    <property type="evidence" value="ECO:0007669"/>
    <property type="project" value="UniProtKB-EC"/>
</dbReference>
<evidence type="ECO:0000313" key="10">
    <source>
        <dbReference type="EMBL" id="KAG5986156.1"/>
    </source>
</evidence>
<name>A0A9P7N2K3_9HYPO</name>
<protein>
    <recommendedName>
        <fullName evidence="2">feruloyl esterase</fullName>
        <ecNumber evidence="2">3.1.1.73</ecNumber>
    </recommendedName>
</protein>
<accession>A0A9P7N2K3</accession>
<dbReference type="InterPro" id="IPR043595">
    <property type="entry name" value="FaeB/C/D"/>
</dbReference>